<gene>
    <name evidence="1" type="ordered locus">ETA_18540</name>
</gene>
<accession>B2VEK4</accession>
<proteinExistence type="predicted"/>
<dbReference type="KEGG" id="eta:ETA_18540"/>
<dbReference type="AlphaFoldDB" id="B2VEK4"/>
<dbReference type="STRING" id="465817.ETA_18540"/>
<evidence type="ECO:0000313" key="2">
    <source>
        <dbReference type="Proteomes" id="UP000001726"/>
    </source>
</evidence>
<dbReference type="Proteomes" id="UP000001726">
    <property type="component" value="Chromosome"/>
</dbReference>
<protein>
    <submittedName>
        <fullName evidence="1">Uncharacterized protein</fullName>
    </submittedName>
</protein>
<dbReference type="HOGENOM" id="CLU_2301513_0_0_6"/>
<dbReference type="EMBL" id="CU468135">
    <property type="protein sequence ID" value="CAO96900.1"/>
    <property type="molecule type" value="Genomic_DNA"/>
</dbReference>
<keyword evidence="2" id="KW-1185">Reference proteome</keyword>
<sequence length="100" mass="11326">MGRACGRGGRHVSLIPPLLRKSGDASGRRLSFRYPFKSITFLQKIAITPCQKILVCNSSLKPSHSLHDWRQIVFYAFKALLILCVVDVLHRKLIFGFTIN</sequence>
<name>B2VEK4_ERWT9</name>
<reference evidence="1 2" key="1">
    <citation type="journal article" date="2008" name="Environ. Microbiol.">
        <title>The genome of Erwinia tasmaniensis strain Et1/99, a non-pathogenic bacterium in the genus Erwinia.</title>
        <authorList>
            <person name="Kube M."/>
            <person name="Migdoll A.M."/>
            <person name="Mueller I."/>
            <person name="Kuhl H."/>
            <person name="Beck A."/>
            <person name="Reinhardt R."/>
            <person name="Geider K."/>
        </authorList>
    </citation>
    <scope>NUCLEOTIDE SEQUENCE [LARGE SCALE GENOMIC DNA]</scope>
    <source>
        <strain evidence="2">DSM 17950 / CFBP 7177 / CIP 109463 / NCPPB 4357 / Et1/99</strain>
    </source>
</reference>
<evidence type="ECO:0000313" key="1">
    <source>
        <dbReference type="EMBL" id="CAO96900.1"/>
    </source>
</evidence>
<organism evidence="1 2">
    <name type="scientific">Erwinia tasmaniensis (strain DSM 17950 / CFBP 7177 / CIP 109463 / NCPPB 4357 / Et1/99)</name>
    <dbReference type="NCBI Taxonomy" id="465817"/>
    <lineage>
        <taxon>Bacteria</taxon>
        <taxon>Pseudomonadati</taxon>
        <taxon>Pseudomonadota</taxon>
        <taxon>Gammaproteobacteria</taxon>
        <taxon>Enterobacterales</taxon>
        <taxon>Erwiniaceae</taxon>
        <taxon>Erwinia</taxon>
    </lineage>
</organism>